<gene>
    <name evidence="3" type="ORF">LZC94_14205</name>
</gene>
<dbReference type="InterPro" id="IPR013325">
    <property type="entry name" value="RNA_pol_sigma_r2"/>
</dbReference>
<dbReference type="Pfam" id="PF04542">
    <property type="entry name" value="Sigma70_r2"/>
    <property type="match status" value="1"/>
</dbReference>
<name>A0ABZ2MCK2_9BACT</name>
<dbReference type="Gene3D" id="1.10.1740.10">
    <property type="match status" value="1"/>
</dbReference>
<dbReference type="Pfam" id="PF20239">
    <property type="entry name" value="DUF6596"/>
    <property type="match status" value="1"/>
</dbReference>
<dbReference type="RefSeq" id="WP_394829794.1">
    <property type="nucleotide sequence ID" value="NZ_CP089984.1"/>
</dbReference>
<dbReference type="InterPro" id="IPR046531">
    <property type="entry name" value="DUF6596"/>
</dbReference>
<evidence type="ECO:0000259" key="1">
    <source>
        <dbReference type="Pfam" id="PF04542"/>
    </source>
</evidence>
<proteinExistence type="predicted"/>
<feature type="domain" description="DUF6596" evidence="2">
    <location>
        <begin position="175"/>
        <end position="275"/>
    </location>
</feature>
<accession>A0ABZ2MCK2</accession>
<evidence type="ECO:0000259" key="2">
    <source>
        <dbReference type="Pfam" id="PF20239"/>
    </source>
</evidence>
<keyword evidence="4" id="KW-1185">Reference proteome</keyword>
<reference evidence="3 4" key="1">
    <citation type="submission" date="2021-12" db="EMBL/GenBank/DDBJ databases">
        <title>Discovery of the Pendulisporaceae a myxobacterial family with distinct sporulation behavior and unique specialized metabolism.</title>
        <authorList>
            <person name="Garcia R."/>
            <person name="Popoff A."/>
            <person name="Bader C.D."/>
            <person name="Loehr J."/>
            <person name="Walesch S."/>
            <person name="Walt C."/>
            <person name="Boldt J."/>
            <person name="Bunk B."/>
            <person name="Haeckl F.J.F.P.J."/>
            <person name="Gunesch A.P."/>
            <person name="Birkelbach J."/>
            <person name="Nuebel U."/>
            <person name="Pietschmann T."/>
            <person name="Bach T."/>
            <person name="Mueller R."/>
        </authorList>
    </citation>
    <scope>NUCLEOTIDE SEQUENCE [LARGE SCALE GENOMIC DNA]</scope>
    <source>
        <strain evidence="3 4">MSr11954</strain>
    </source>
</reference>
<dbReference type="Gene3D" id="1.25.40.10">
    <property type="entry name" value="Tetratricopeptide repeat domain"/>
    <property type="match status" value="1"/>
</dbReference>
<sequence length="414" mass="44957">MHPAELAARASYGRLLSILAVKTHDLAGAEDALADAFLAALTRWPVDGVPRNPDAWLLTAARRRLVDAARRRRTRDEKHVLLQVNADGDAAADDGDFFGDERLRLLFVCAHPSIDAAARTPLMLQTVLGLDAARIATALRVAPKTMGQRLWRAKTKIRELRISFDVAAEDLPERSFAVLEAIYAAFGSGWEDVAGQAAASRGLTEEAIWLARLTVRLLPEEPEARGLLALMLFAEARAKARRGEDGAYIPLTEQDPSRWDPRCIAEAEAILKEAARMGCVGSLQLEAAVQSAHVDARRSGSRDDHGLSLLYEALVQMAPTLGVRVAHAIALSNTEGPARGLERLDAIGSAHDYQPYWSARAHLLERLGRLDEAREAYNRAAGLAEEDGIRRWLLAKKRALGGTAGASGANRDGV</sequence>
<dbReference type="InterPro" id="IPR011990">
    <property type="entry name" value="TPR-like_helical_dom_sf"/>
</dbReference>
<dbReference type="InterPro" id="IPR013324">
    <property type="entry name" value="RNA_pol_sigma_r3/r4-like"/>
</dbReference>
<dbReference type="Proteomes" id="UP001370348">
    <property type="component" value="Chromosome"/>
</dbReference>
<organism evidence="3 4">
    <name type="scientific">Pendulispora albinea</name>
    <dbReference type="NCBI Taxonomy" id="2741071"/>
    <lineage>
        <taxon>Bacteria</taxon>
        <taxon>Pseudomonadati</taxon>
        <taxon>Myxococcota</taxon>
        <taxon>Myxococcia</taxon>
        <taxon>Myxococcales</taxon>
        <taxon>Sorangiineae</taxon>
        <taxon>Pendulisporaceae</taxon>
        <taxon>Pendulispora</taxon>
    </lineage>
</organism>
<dbReference type="EMBL" id="CP089984">
    <property type="protein sequence ID" value="WXB20188.1"/>
    <property type="molecule type" value="Genomic_DNA"/>
</dbReference>
<dbReference type="PANTHER" id="PTHR47756">
    <property type="entry name" value="BLL6612 PROTEIN-RELATED"/>
    <property type="match status" value="1"/>
</dbReference>
<feature type="domain" description="RNA polymerase sigma-70 region 2" evidence="1">
    <location>
        <begin position="12"/>
        <end position="73"/>
    </location>
</feature>
<dbReference type="InterPro" id="IPR007627">
    <property type="entry name" value="RNA_pol_sigma70_r2"/>
</dbReference>
<dbReference type="SUPFAM" id="SSF88659">
    <property type="entry name" value="Sigma3 and sigma4 domains of RNA polymerase sigma factors"/>
    <property type="match status" value="1"/>
</dbReference>
<evidence type="ECO:0000313" key="3">
    <source>
        <dbReference type="EMBL" id="WXB20188.1"/>
    </source>
</evidence>
<dbReference type="SUPFAM" id="SSF88946">
    <property type="entry name" value="Sigma2 domain of RNA polymerase sigma factors"/>
    <property type="match status" value="1"/>
</dbReference>
<protein>
    <submittedName>
        <fullName evidence="3">RNA polymerase subunit sigma-24</fullName>
    </submittedName>
</protein>
<dbReference type="SUPFAM" id="SSF48452">
    <property type="entry name" value="TPR-like"/>
    <property type="match status" value="1"/>
</dbReference>
<dbReference type="PANTHER" id="PTHR47756:SF2">
    <property type="entry name" value="BLL6612 PROTEIN"/>
    <property type="match status" value="1"/>
</dbReference>
<evidence type="ECO:0000313" key="4">
    <source>
        <dbReference type="Proteomes" id="UP001370348"/>
    </source>
</evidence>